<reference evidence="1" key="2">
    <citation type="submission" date="2020-02" db="EMBL/GenBank/DDBJ databases">
        <authorList>
            <person name="Gilchrist C.L.M."/>
            <person name="Chooi Y.-H."/>
        </authorList>
    </citation>
    <scope>NUCLEOTIDE SEQUENCE</scope>
    <source>
        <strain evidence="1">MST-FP2251</strain>
    </source>
</reference>
<comment type="caution">
    <text evidence="1">The sequence shown here is derived from an EMBL/GenBank/DDBJ whole genome shotgun (WGS) entry which is preliminary data.</text>
</comment>
<evidence type="ECO:0000313" key="1">
    <source>
        <dbReference type="EMBL" id="KAF9885147.1"/>
    </source>
</evidence>
<sequence>MSETNRSPGQRFRCTSRECSQESESINDWRLHVNEYSFVKGHVCVYKRCGEFIPSCANESRAHQYHLYLNHDIKPPRTDDAANIYINKNYSSVGEGMTWCYVCEKLLELHTSVDVLNHFELHIRLGSTLEIPGQTKYPHLFRQVSGERVVRSTGSGTETKDGGIDLSSRGVTVWMSPA</sequence>
<dbReference type="AlphaFoldDB" id="A0AAD4GQ46"/>
<proteinExistence type="predicted"/>
<dbReference type="Proteomes" id="UP001194746">
    <property type="component" value="Unassembled WGS sequence"/>
</dbReference>
<evidence type="ECO:0008006" key="3">
    <source>
        <dbReference type="Google" id="ProtNLM"/>
    </source>
</evidence>
<reference evidence="1" key="1">
    <citation type="journal article" date="2019" name="Beilstein J. Org. Chem.">
        <title>Nanangenines: drimane sesquiterpenoids as the dominant metabolite cohort of a novel Australian fungus, Aspergillus nanangensis.</title>
        <authorList>
            <person name="Lacey H.J."/>
            <person name="Gilchrist C.L.M."/>
            <person name="Crombie A."/>
            <person name="Kalaitzis J.A."/>
            <person name="Vuong D."/>
            <person name="Rutledge P.J."/>
            <person name="Turner P."/>
            <person name="Pitt J.I."/>
            <person name="Lacey E."/>
            <person name="Chooi Y.H."/>
            <person name="Piggott A.M."/>
        </authorList>
    </citation>
    <scope>NUCLEOTIDE SEQUENCE</scope>
    <source>
        <strain evidence="1">MST-FP2251</strain>
    </source>
</reference>
<accession>A0AAD4GQ46</accession>
<organism evidence="1 2">
    <name type="scientific">Aspergillus nanangensis</name>
    <dbReference type="NCBI Taxonomy" id="2582783"/>
    <lineage>
        <taxon>Eukaryota</taxon>
        <taxon>Fungi</taxon>
        <taxon>Dikarya</taxon>
        <taxon>Ascomycota</taxon>
        <taxon>Pezizomycotina</taxon>
        <taxon>Eurotiomycetes</taxon>
        <taxon>Eurotiomycetidae</taxon>
        <taxon>Eurotiales</taxon>
        <taxon>Aspergillaceae</taxon>
        <taxon>Aspergillus</taxon>
        <taxon>Aspergillus subgen. Circumdati</taxon>
    </lineage>
</organism>
<gene>
    <name evidence="1" type="ORF">FE257_000673</name>
</gene>
<name>A0AAD4GQ46_ASPNN</name>
<protein>
    <recommendedName>
        <fullName evidence="3">C2H2-type domain-containing protein</fullName>
    </recommendedName>
</protein>
<dbReference type="EMBL" id="VCAU01000102">
    <property type="protein sequence ID" value="KAF9885147.1"/>
    <property type="molecule type" value="Genomic_DNA"/>
</dbReference>
<keyword evidence="2" id="KW-1185">Reference proteome</keyword>
<evidence type="ECO:0000313" key="2">
    <source>
        <dbReference type="Proteomes" id="UP001194746"/>
    </source>
</evidence>